<dbReference type="AlphaFoldDB" id="A0A5J4X009"/>
<evidence type="ECO:0000313" key="2">
    <source>
        <dbReference type="EMBL" id="KAA6400470.1"/>
    </source>
</evidence>
<proteinExistence type="predicted"/>
<evidence type="ECO:0000313" key="3">
    <source>
        <dbReference type="Proteomes" id="UP000324800"/>
    </source>
</evidence>
<feature type="coiled-coil region" evidence="1">
    <location>
        <begin position="86"/>
        <end position="120"/>
    </location>
</feature>
<reference evidence="2 3" key="1">
    <citation type="submission" date="2019-03" db="EMBL/GenBank/DDBJ databases">
        <title>Single cell metagenomics reveals metabolic interactions within the superorganism composed of flagellate Streblomastix strix and complex community of Bacteroidetes bacteria on its surface.</title>
        <authorList>
            <person name="Treitli S.C."/>
            <person name="Kolisko M."/>
            <person name="Husnik F."/>
            <person name="Keeling P."/>
            <person name="Hampl V."/>
        </authorList>
    </citation>
    <scope>NUCLEOTIDE SEQUENCE [LARGE SCALE GENOMIC DNA]</scope>
    <source>
        <strain evidence="2">ST1C</strain>
    </source>
</reference>
<keyword evidence="1" id="KW-0175">Coiled coil</keyword>
<dbReference type="EMBL" id="SNRW01000557">
    <property type="protein sequence ID" value="KAA6400470.1"/>
    <property type="molecule type" value="Genomic_DNA"/>
</dbReference>
<gene>
    <name evidence="2" type="ORF">EZS28_004009</name>
</gene>
<comment type="caution">
    <text evidence="2">The sequence shown here is derived from an EMBL/GenBank/DDBJ whole genome shotgun (WGS) entry which is preliminary data.</text>
</comment>
<accession>A0A5J4X009</accession>
<evidence type="ECO:0000256" key="1">
    <source>
        <dbReference type="SAM" id="Coils"/>
    </source>
</evidence>
<organism evidence="2 3">
    <name type="scientific">Streblomastix strix</name>
    <dbReference type="NCBI Taxonomy" id="222440"/>
    <lineage>
        <taxon>Eukaryota</taxon>
        <taxon>Metamonada</taxon>
        <taxon>Preaxostyla</taxon>
        <taxon>Oxymonadida</taxon>
        <taxon>Streblomastigidae</taxon>
        <taxon>Streblomastix</taxon>
    </lineage>
</organism>
<protein>
    <submittedName>
        <fullName evidence="2">Uncharacterized protein</fullName>
    </submittedName>
</protein>
<dbReference type="Proteomes" id="UP000324800">
    <property type="component" value="Unassembled WGS sequence"/>
</dbReference>
<sequence>MIRTKLSIADINRLLQLYDPNTNMNVNHKQKRSNLSSVLTKIGFYGQCKNVNAVEQAINAVVSRNIYMKQSKAATIIQNLVRKWFNQREQQRLAREQQILKEQEQLQKQREFNIKELREELVPELLDEEGAAILSIKQHIKRKEIYYIDQKVNLCFRTAYTFITIPNSKDKRWKNCSRIAEAKGIFSRVNEVEFRENYQGFDFVADIDNFINNVQFNVHMCTFEDNPPHYELTQNYLVNDSDKQFNILFINGAINAHIMYISDVEALTEFRYCNICHKQAFRIGYTNLQQSIKNHMKKCRKNGGKIVKKVTLENFAKPFVPHILSNKTYKYLFANNLIHLFKLTRYFITYDIETLEKKVNETFGDNSQVTATIIPYAIASSIKLASGIHSFYYDIRTEDYLDKW</sequence>
<name>A0A5J4X009_9EUKA</name>